<feature type="domain" description="Fibronectin type III-like" evidence="5">
    <location>
        <begin position="572"/>
        <end position="642"/>
    </location>
</feature>
<comment type="caution">
    <text evidence="6">The sequence shown here is derived from an EMBL/GenBank/DDBJ whole genome shotgun (WGS) entry which is preliminary data.</text>
</comment>
<keyword evidence="4" id="KW-0326">Glycosidase</keyword>
<dbReference type="PANTHER" id="PTHR42715">
    <property type="entry name" value="BETA-GLUCOSIDASE"/>
    <property type="match status" value="1"/>
</dbReference>
<keyword evidence="3" id="KW-0119">Carbohydrate metabolism</keyword>
<evidence type="ECO:0000256" key="2">
    <source>
        <dbReference type="ARBA" id="ARBA00022801"/>
    </source>
</evidence>
<evidence type="ECO:0000256" key="1">
    <source>
        <dbReference type="ARBA" id="ARBA00005336"/>
    </source>
</evidence>
<evidence type="ECO:0000313" key="7">
    <source>
        <dbReference type="Proteomes" id="UP001596110"/>
    </source>
</evidence>
<dbReference type="SMART" id="SM01217">
    <property type="entry name" value="Fn3_like"/>
    <property type="match status" value="1"/>
</dbReference>
<dbReference type="Gene3D" id="3.40.50.1700">
    <property type="entry name" value="Glycoside hydrolase family 3 C-terminal domain"/>
    <property type="match status" value="1"/>
</dbReference>
<dbReference type="RefSeq" id="WP_156805793.1">
    <property type="nucleotide sequence ID" value="NZ_JBHSOJ010000015.1"/>
</dbReference>
<dbReference type="SUPFAM" id="SSF52279">
    <property type="entry name" value="Beta-D-glucan exohydrolase, C-terminal domain"/>
    <property type="match status" value="1"/>
</dbReference>
<dbReference type="InterPro" id="IPR019800">
    <property type="entry name" value="Glyco_hydro_3_AS"/>
</dbReference>
<dbReference type="SUPFAM" id="SSF51445">
    <property type="entry name" value="(Trans)glycosidases"/>
    <property type="match status" value="1"/>
</dbReference>
<dbReference type="InterPro" id="IPR026891">
    <property type="entry name" value="Fn3-like"/>
</dbReference>
<evidence type="ECO:0000256" key="4">
    <source>
        <dbReference type="RuleBase" id="RU361161"/>
    </source>
</evidence>
<keyword evidence="2 4" id="KW-0378">Hydrolase</keyword>
<dbReference type="EMBL" id="JBHSOJ010000015">
    <property type="protein sequence ID" value="MFC5630685.1"/>
    <property type="molecule type" value="Genomic_DNA"/>
</dbReference>
<dbReference type="PANTHER" id="PTHR42715:SF10">
    <property type="entry name" value="BETA-GLUCOSIDASE"/>
    <property type="match status" value="1"/>
</dbReference>
<dbReference type="PROSITE" id="PS00775">
    <property type="entry name" value="GLYCOSYL_HYDROL_F3"/>
    <property type="match status" value="1"/>
</dbReference>
<dbReference type="Pfam" id="PF00933">
    <property type="entry name" value="Glyco_hydro_3"/>
    <property type="match status" value="1"/>
</dbReference>
<name>A0ABW0UEJ1_9STRE</name>
<dbReference type="Proteomes" id="UP001596110">
    <property type="component" value="Unassembled WGS sequence"/>
</dbReference>
<evidence type="ECO:0000259" key="5">
    <source>
        <dbReference type="SMART" id="SM01217"/>
    </source>
</evidence>
<dbReference type="InterPro" id="IPR036881">
    <property type="entry name" value="Glyco_hydro_3_C_sf"/>
</dbReference>
<organism evidence="6 7">
    <name type="scientific">Streptococcus caledonicus</name>
    <dbReference type="NCBI Taxonomy" id="2614158"/>
    <lineage>
        <taxon>Bacteria</taxon>
        <taxon>Bacillati</taxon>
        <taxon>Bacillota</taxon>
        <taxon>Bacilli</taxon>
        <taxon>Lactobacillales</taxon>
        <taxon>Streptococcaceae</taxon>
        <taxon>Streptococcus</taxon>
    </lineage>
</organism>
<evidence type="ECO:0000256" key="3">
    <source>
        <dbReference type="ARBA" id="ARBA00023277"/>
    </source>
</evidence>
<accession>A0ABW0UEJ1</accession>
<evidence type="ECO:0000313" key="6">
    <source>
        <dbReference type="EMBL" id="MFC5630685.1"/>
    </source>
</evidence>
<dbReference type="PRINTS" id="PR00133">
    <property type="entry name" value="GLHYDRLASE3"/>
</dbReference>
<dbReference type="InterPro" id="IPR017853">
    <property type="entry name" value="GH"/>
</dbReference>
<dbReference type="Gene3D" id="2.60.40.10">
    <property type="entry name" value="Immunoglobulins"/>
    <property type="match status" value="1"/>
</dbReference>
<dbReference type="GO" id="GO:0016787">
    <property type="term" value="F:hydrolase activity"/>
    <property type="evidence" value="ECO:0007669"/>
    <property type="project" value="UniProtKB-KW"/>
</dbReference>
<sequence>MKHQTIISQLTLEEKASLMSGKSVWETKDYPEKGIPSIFLSDGPHGIRKQEGAGDHLGLNASVPATCFPTAATLANSWDEALLEEVGTALGAEASQLGVHVVLGPGLNIKRNPMCGRNFEYYSEDPYQAGKMAAAMIRGIQSNGVAACPKHFAANSQELKRMSSDSIVDERTFREIYTTGFEIAVKEGKAKSIMTAYNKINGTYANEDGHLLRDILREEWGFDGFVVSDWGGSNDHVLGVQNGSHLEMPSTGTVGQKEIINAVNFGQLDEVILDERVDELLTVVLELSKTSKKSVNTERQHQLSQKAARNSIVLLKNEDRILPLASKTKVALIGEFAFEPRYQGAGSSFINPTQLDKTVDVIKDYDLDVVGTAKGYERTDVDNQALLTEAIDVAKTADVVLLYLGLDEISESEGLDRRHISLPKNQLRLLDEISKVTNKVIAVLSAGSVIDLNWDDRVKGLVHGYLSGQAGARAMLDVLTGKYNPSGKLSETYPLAIIDVPSSADYPAEGDYSIYREGLYVGYRYFETAKSLVKYPYGFGLSYTDFSYNDLIVEENGVRFTLTNTGSVAGSEVAQLYVGIDTSKLYRASKELKGFAKVYLEPGESKEVFIAFDDKTFRYYNTLTSSFEVEAGTYRIMIGTNVSKITLQGQLYKEGTTANLPELDLPSYAEVDILTVSDAEFARLLGRPVPKENWQKGQELRLNDALSQMAYAKSWLARAVASILRILLNRAEKKGKPDLNLLFLYNMPFRALAKMTGGTINMAMVEGILTIVNGHFFRGLGQTVKAFRQKRQTDKSLVAKKV</sequence>
<protein>
    <submittedName>
        <fullName evidence="6">Glycoside hydrolase family 3 C-terminal domain-containing protein</fullName>
    </submittedName>
</protein>
<dbReference type="InterPro" id="IPR036962">
    <property type="entry name" value="Glyco_hydro_3_N_sf"/>
</dbReference>
<comment type="similarity">
    <text evidence="1 4">Belongs to the glycosyl hydrolase 3 family.</text>
</comment>
<proteinExistence type="inferred from homology"/>
<dbReference type="Pfam" id="PF14310">
    <property type="entry name" value="Fn3-like"/>
    <property type="match status" value="1"/>
</dbReference>
<keyword evidence="7" id="KW-1185">Reference proteome</keyword>
<dbReference type="InterPro" id="IPR001764">
    <property type="entry name" value="Glyco_hydro_3_N"/>
</dbReference>
<dbReference type="InterPro" id="IPR050288">
    <property type="entry name" value="Cellulose_deg_GH3"/>
</dbReference>
<gene>
    <name evidence="6" type="ORF">ACFPQ3_03585</name>
</gene>
<reference evidence="7" key="1">
    <citation type="journal article" date="2019" name="Int. J. Syst. Evol. Microbiol.">
        <title>The Global Catalogue of Microorganisms (GCM) 10K type strain sequencing project: providing services to taxonomists for standard genome sequencing and annotation.</title>
        <authorList>
            <consortium name="The Broad Institute Genomics Platform"/>
            <consortium name="The Broad Institute Genome Sequencing Center for Infectious Disease"/>
            <person name="Wu L."/>
            <person name="Ma J."/>
        </authorList>
    </citation>
    <scope>NUCLEOTIDE SEQUENCE [LARGE SCALE GENOMIC DNA]</scope>
    <source>
        <strain evidence="7">DT43</strain>
    </source>
</reference>
<dbReference type="InterPro" id="IPR013783">
    <property type="entry name" value="Ig-like_fold"/>
</dbReference>
<dbReference type="Gene3D" id="3.20.20.300">
    <property type="entry name" value="Glycoside hydrolase, family 3, N-terminal domain"/>
    <property type="match status" value="1"/>
</dbReference>
<dbReference type="Pfam" id="PF01915">
    <property type="entry name" value="Glyco_hydro_3_C"/>
    <property type="match status" value="1"/>
</dbReference>
<dbReference type="InterPro" id="IPR002772">
    <property type="entry name" value="Glyco_hydro_3_C"/>
</dbReference>